<accession>A0AAV0JVZ8</accession>
<protein>
    <submittedName>
        <fullName evidence="1">Uncharacterized protein</fullName>
    </submittedName>
</protein>
<evidence type="ECO:0000313" key="1">
    <source>
        <dbReference type="EMBL" id="CAI0412796.1"/>
    </source>
</evidence>
<organism evidence="1 2">
    <name type="scientific">Linum tenue</name>
    <dbReference type="NCBI Taxonomy" id="586396"/>
    <lineage>
        <taxon>Eukaryota</taxon>
        <taxon>Viridiplantae</taxon>
        <taxon>Streptophyta</taxon>
        <taxon>Embryophyta</taxon>
        <taxon>Tracheophyta</taxon>
        <taxon>Spermatophyta</taxon>
        <taxon>Magnoliopsida</taxon>
        <taxon>eudicotyledons</taxon>
        <taxon>Gunneridae</taxon>
        <taxon>Pentapetalae</taxon>
        <taxon>rosids</taxon>
        <taxon>fabids</taxon>
        <taxon>Malpighiales</taxon>
        <taxon>Linaceae</taxon>
        <taxon>Linum</taxon>
    </lineage>
</organism>
<dbReference type="Proteomes" id="UP001154282">
    <property type="component" value="Unassembled WGS sequence"/>
</dbReference>
<dbReference type="AlphaFoldDB" id="A0AAV0JVZ8"/>
<name>A0AAV0JVZ8_9ROSI</name>
<sequence>MTYKIITKVQDKSVFCPFSGFGTKYVDFRRLGRPTLIFIQGGRSIAS</sequence>
<gene>
    <name evidence="1" type="ORF">LITE_LOCUS15691</name>
</gene>
<evidence type="ECO:0000313" key="2">
    <source>
        <dbReference type="Proteomes" id="UP001154282"/>
    </source>
</evidence>
<proteinExistence type="predicted"/>
<reference evidence="1" key="1">
    <citation type="submission" date="2022-08" db="EMBL/GenBank/DDBJ databases">
        <authorList>
            <person name="Gutierrez-Valencia J."/>
        </authorList>
    </citation>
    <scope>NUCLEOTIDE SEQUENCE</scope>
</reference>
<dbReference type="EMBL" id="CAMGYJ010000005">
    <property type="protein sequence ID" value="CAI0412796.1"/>
    <property type="molecule type" value="Genomic_DNA"/>
</dbReference>
<keyword evidence="2" id="KW-1185">Reference proteome</keyword>
<comment type="caution">
    <text evidence="1">The sequence shown here is derived from an EMBL/GenBank/DDBJ whole genome shotgun (WGS) entry which is preliminary data.</text>
</comment>